<keyword evidence="3" id="KW-1185">Reference proteome</keyword>
<organism evidence="2 3">
    <name type="scientific">Venturia effusa</name>
    <dbReference type="NCBI Taxonomy" id="50376"/>
    <lineage>
        <taxon>Eukaryota</taxon>
        <taxon>Fungi</taxon>
        <taxon>Dikarya</taxon>
        <taxon>Ascomycota</taxon>
        <taxon>Pezizomycotina</taxon>
        <taxon>Dothideomycetes</taxon>
        <taxon>Pleosporomycetidae</taxon>
        <taxon>Venturiales</taxon>
        <taxon>Venturiaceae</taxon>
        <taxon>Venturia</taxon>
    </lineage>
</organism>
<dbReference type="EMBL" id="CP042199">
    <property type="protein sequence ID" value="QDS76334.1"/>
    <property type="molecule type" value="Genomic_DNA"/>
</dbReference>
<gene>
    <name evidence="2" type="ORF">FKW77_002692</name>
</gene>
<dbReference type="Proteomes" id="UP000316270">
    <property type="component" value="Chromosome 15"/>
</dbReference>
<reference evidence="2 3" key="1">
    <citation type="submission" date="2019-07" db="EMBL/GenBank/DDBJ databases">
        <title>Finished genome of Venturia effusa.</title>
        <authorList>
            <person name="Young C.A."/>
            <person name="Cox M.P."/>
            <person name="Ganley A.R.D."/>
            <person name="David W.J."/>
        </authorList>
    </citation>
    <scope>NUCLEOTIDE SEQUENCE [LARGE SCALE GENOMIC DNA]</scope>
    <source>
        <strain evidence="3">albino</strain>
    </source>
</reference>
<proteinExistence type="predicted"/>
<feature type="region of interest" description="Disordered" evidence="1">
    <location>
        <begin position="1"/>
        <end position="37"/>
    </location>
</feature>
<protein>
    <submittedName>
        <fullName evidence="2">Uncharacterized protein</fullName>
    </submittedName>
</protein>
<evidence type="ECO:0000313" key="2">
    <source>
        <dbReference type="EMBL" id="QDS76334.1"/>
    </source>
</evidence>
<feature type="region of interest" description="Disordered" evidence="1">
    <location>
        <begin position="222"/>
        <end position="268"/>
    </location>
</feature>
<feature type="compositionally biased region" description="Polar residues" evidence="1">
    <location>
        <begin position="222"/>
        <end position="231"/>
    </location>
</feature>
<feature type="compositionally biased region" description="Polar residues" evidence="1">
    <location>
        <begin position="245"/>
        <end position="257"/>
    </location>
</feature>
<evidence type="ECO:0000313" key="3">
    <source>
        <dbReference type="Proteomes" id="UP000316270"/>
    </source>
</evidence>
<accession>A0A517LL24</accession>
<sequence length="646" mass="71731">MADQTTFPQPQRNQMARANTSPAPKQLTTSSQDLHQNPALAAPSGLLRNGGVSDYSFIHNNPLPSISHEDPLSYASNFVPLPQPPSTSRPRTFYQYGDPEATNDMPNEAVYETGGPKTAFNNPPAGSYVPGNAFDVPKNHRYSPYFSPAASHVPRISYIAPSTVYQPLNTQSNETFASEVPFTAANIAQRTFDLPAGNLVLDVSNTAPNTLQPSYSNHASGGLYVSSNGSHQSHKLQPAMKYSSRKASNTSQQSSSGHVPRGPHMAQTSLPIQSPLAMSTTPTQPFAEIQKFMKNLEEHKKFYLTNFAANSHGPTTEANGVLFYFQQNSIYSEELAYRSDAGSRVTLSRADVMALDASSHGTTTYAWNLSTCIAHKDRPMYYGSFKFFGLPLEVRRMVFKYLIKPATVHIPNAKVLGDAYDWDTMAQAPDAKEPRRGPSGQAHADVMECSKEMCLTTRELFYKKRTYILSYLSSVVEFKLSIGDRAFVEIRHLVLPLRRFETTAHAEHLVGLQALKTLVLICDKEEKTETPFLRDEASFVLYHSQEPFSRVVRGGISPLSPDSMINDFAREMHRHIPNATLSITLKFRLFHEDLNVDPRNVYITSQVSNAKYAVTPVLDATGSVQLRANYLSQELGMIINKWTRAS</sequence>
<dbReference type="AlphaFoldDB" id="A0A517LL24"/>
<feature type="compositionally biased region" description="Polar residues" evidence="1">
    <location>
        <begin position="1"/>
        <end position="35"/>
    </location>
</feature>
<name>A0A517LL24_9PEZI</name>
<evidence type="ECO:0000256" key="1">
    <source>
        <dbReference type="SAM" id="MobiDB-lite"/>
    </source>
</evidence>